<evidence type="ECO:0000256" key="4">
    <source>
        <dbReference type="ARBA" id="ARBA00023136"/>
    </source>
</evidence>
<dbReference type="Pfam" id="PF13802">
    <property type="entry name" value="Gal_mutarotas_2"/>
    <property type="match status" value="1"/>
</dbReference>
<organism evidence="12">
    <name type="scientific">Oppiella nova</name>
    <dbReference type="NCBI Taxonomy" id="334625"/>
    <lineage>
        <taxon>Eukaryota</taxon>
        <taxon>Metazoa</taxon>
        <taxon>Ecdysozoa</taxon>
        <taxon>Arthropoda</taxon>
        <taxon>Chelicerata</taxon>
        <taxon>Arachnida</taxon>
        <taxon>Acari</taxon>
        <taxon>Acariformes</taxon>
        <taxon>Sarcoptiformes</taxon>
        <taxon>Oribatida</taxon>
        <taxon>Brachypylina</taxon>
        <taxon>Oppioidea</taxon>
        <taxon>Oppiidae</taxon>
        <taxon>Oppiella</taxon>
    </lineage>
</organism>
<keyword evidence="4 10" id="KW-0472">Membrane</keyword>
<dbReference type="InterPro" id="IPR017853">
    <property type="entry name" value="GH"/>
</dbReference>
<dbReference type="GO" id="GO:0005975">
    <property type="term" value="P:carbohydrate metabolic process"/>
    <property type="evidence" value="ECO:0007669"/>
    <property type="project" value="InterPro"/>
</dbReference>
<evidence type="ECO:0000256" key="10">
    <source>
        <dbReference type="SAM" id="Phobius"/>
    </source>
</evidence>
<keyword evidence="5" id="KW-1015">Disulfide bond</keyword>
<evidence type="ECO:0000256" key="9">
    <source>
        <dbReference type="RuleBase" id="RU361185"/>
    </source>
</evidence>
<dbReference type="CDD" id="cd06602">
    <property type="entry name" value="GH31_MGAM_SI_GAA"/>
    <property type="match status" value="1"/>
</dbReference>
<dbReference type="CDD" id="cd00111">
    <property type="entry name" value="Trefoil"/>
    <property type="match status" value="1"/>
</dbReference>
<evidence type="ECO:0000259" key="11">
    <source>
        <dbReference type="PROSITE" id="PS51448"/>
    </source>
</evidence>
<reference evidence="12" key="1">
    <citation type="submission" date="2020-11" db="EMBL/GenBank/DDBJ databases">
        <authorList>
            <person name="Tran Van P."/>
        </authorList>
    </citation>
    <scope>NUCLEOTIDE SEQUENCE</scope>
</reference>
<name>A0A7R9MGC2_9ACAR</name>
<dbReference type="Pfam" id="PF00088">
    <property type="entry name" value="Trefoil"/>
    <property type="match status" value="1"/>
</dbReference>
<dbReference type="InterPro" id="IPR017957">
    <property type="entry name" value="P_trefoil_CS"/>
</dbReference>
<dbReference type="Proteomes" id="UP000728032">
    <property type="component" value="Unassembled WGS sequence"/>
</dbReference>
<dbReference type="InterPro" id="IPR030459">
    <property type="entry name" value="Glyco_hydro_31_CS"/>
</dbReference>
<dbReference type="Pfam" id="PF01055">
    <property type="entry name" value="Glyco_hydro_31_2nd"/>
    <property type="match status" value="3"/>
</dbReference>
<evidence type="ECO:0000256" key="3">
    <source>
        <dbReference type="ARBA" id="ARBA00022801"/>
    </source>
</evidence>
<dbReference type="SUPFAM" id="SSF57492">
    <property type="entry name" value="Trefoil"/>
    <property type="match status" value="1"/>
</dbReference>
<feature type="non-terminal residue" evidence="12">
    <location>
        <position position="892"/>
    </location>
</feature>
<dbReference type="GO" id="GO:0004558">
    <property type="term" value="F:alpha-1,4-glucosidase activity"/>
    <property type="evidence" value="ECO:0007669"/>
    <property type="project" value="TreeGrafter"/>
</dbReference>
<evidence type="ECO:0000313" key="12">
    <source>
        <dbReference type="EMBL" id="CAD7658524.1"/>
    </source>
</evidence>
<dbReference type="GO" id="GO:0012505">
    <property type="term" value="C:endomembrane system"/>
    <property type="evidence" value="ECO:0007669"/>
    <property type="project" value="UniProtKB-SubCell"/>
</dbReference>
<keyword evidence="10" id="KW-0812">Transmembrane</keyword>
<keyword evidence="3 9" id="KW-0378">Hydrolase</keyword>
<dbReference type="OrthoDB" id="1334205at2759"/>
<dbReference type="Gene3D" id="2.60.40.1760">
    <property type="entry name" value="glycosyl hydrolase (family 31)"/>
    <property type="match status" value="1"/>
</dbReference>
<dbReference type="SMART" id="SM00018">
    <property type="entry name" value="PD"/>
    <property type="match status" value="1"/>
</dbReference>
<evidence type="ECO:0000256" key="5">
    <source>
        <dbReference type="ARBA" id="ARBA00023157"/>
    </source>
</evidence>
<dbReference type="InterPro" id="IPR000519">
    <property type="entry name" value="P_trefoil_dom"/>
</dbReference>
<dbReference type="AlphaFoldDB" id="A0A7R9MGC2"/>
<evidence type="ECO:0000256" key="8">
    <source>
        <dbReference type="PROSITE-ProRule" id="PRU00779"/>
    </source>
</evidence>
<comment type="caution">
    <text evidence="8">Lacks conserved residue(s) required for the propagation of feature annotation.</text>
</comment>
<dbReference type="EMBL" id="CAJPVJ010015206">
    <property type="protein sequence ID" value="CAG2175710.1"/>
    <property type="molecule type" value="Genomic_DNA"/>
</dbReference>
<keyword evidence="7 9" id="KW-0326">Glycosidase</keyword>
<keyword evidence="6" id="KW-0325">Glycoprotein</keyword>
<dbReference type="Gene3D" id="3.20.20.80">
    <property type="entry name" value="Glycosidases"/>
    <property type="match status" value="2"/>
</dbReference>
<dbReference type="PANTHER" id="PTHR22762">
    <property type="entry name" value="ALPHA-GLUCOSIDASE"/>
    <property type="match status" value="1"/>
</dbReference>
<evidence type="ECO:0000256" key="1">
    <source>
        <dbReference type="ARBA" id="ARBA00004308"/>
    </source>
</evidence>
<dbReference type="InterPro" id="IPR011013">
    <property type="entry name" value="Gal_mutarotase_sf_dom"/>
</dbReference>
<dbReference type="CDD" id="cd14752">
    <property type="entry name" value="GH31_N"/>
    <property type="match status" value="1"/>
</dbReference>
<keyword evidence="10" id="KW-1133">Transmembrane helix</keyword>
<sequence length="892" mass="101442">MFDSMPRKWPTRRTDTSDNIELFSREDTLVLNPRQRQTNHTFVNCSIFSIILLILISVSAIFLIKFSYNSIHVHPIEPQYDDSYSDIIFDPNNERITSPTGAQCRNISPNARFDCNPDEPISQEVCHKRGCCWTQTTVTISASTGHVVNASARKTPPLSVPLCYFGSDYVGYRVTNIETYLYRTVVTLERTQPSGFIRDAPTVKLEIIEINDYSVRIKLYDPDERRYEVPIPVLNVVPQKTIDRSLFKVKITANGFLVVSRRRTSAPVFQTDLKRLVFSDQFLELSSDLPNDYVYGIGEHKDGFRKSAKQWKRYTLFNRDQYPVPDMNLYSAQPFYLSVEDMNGNSNGVFLFNSNAMDVILQPKPAITWRTIGGILDFYVFLGPTPQDVIRQYTQLIGLPALPPYWALGFHICRFGYKSLDNMLAVFNRTRTAQIPYDVQWNDIDAMNANKDFTYDEKNFAKLPQFVQNLHNIGMKYIPMFDPGISASEPRGTYAPFDMGMDLNIFVKNSTGQPFIDFTDPKTQIYWTQMFAKYHKELEFDGAWIDMNEPSNFLDGSQYGCPQNRLESPQYTPGANSDPLRTKTLCMNSRQFAGLHYDLHNLYGFSEAIVTNLAFYTASNPAPISATDPQVRYLIRNITILNFNLFGIPLVGADICGFNGNTTEELCARWSSLGAFYPFSRNHNSDDCVDQDPVSLGPVVTAAAKQALELRPTPLEILWFGPYFSSSLPMPRAMKLRLNRQKRPVIISRSTFAGHGKYAGHWDGDIVADWESMRWSIPSILNFNLFGIPLVGADICGFNGNTTEELCARWSSLGAFYPFSRNHNSDDCVDQDPVSLGPVVTAAAKQALELRYALLPYFYTLFFRAHTSGDTVVRPLFFEFPTDATSYEIETQ</sequence>
<dbReference type="EMBL" id="OC930031">
    <property type="protein sequence ID" value="CAD7658524.1"/>
    <property type="molecule type" value="Genomic_DNA"/>
</dbReference>
<dbReference type="PROSITE" id="PS51448">
    <property type="entry name" value="P_TREFOIL_2"/>
    <property type="match status" value="1"/>
</dbReference>
<evidence type="ECO:0000256" key="6">
    <source>
        <dbReference type="ARBA" id="ARBA00023180"/>
    </source>
</evidence>
<proteinExistence type="inferred from homology"/>
<comment type="subcellular location">
    <subcellularLocation>
        <location evidence="1">Endomembrane system</location>
    </subcellularLocation>
</comment>
<comment type="similarity">
    <text evidence="2 9">Belongs to the glycosyl hydrolase 31 family.</text>
</comment>
<evidence type="ECO:0000256" key="7">
    <source>
        <dbReference type="ARBA" id="ARBA00023295"/>
    </source>
</evidence>
<dbReference type="PROSITE" id="PS00025">
    <property type="entry name" value="P_TREFOIL_1"/>
    <property type="match status" value="1"/>
</dbReference>
<evidence type="ECO:0000313" key="13">
    <source>
        <dbReference type="Proteomes" id="UP000728032"/>
    </source>
</evidence>
<accession>A0A7R9MGC2</accession>
<dbReference type="PANTHER" id="PTHR22762:SF131">
    <property type="entry name" value="GLYCOSIDE HYDROLASE FAMILY 31 N-TERMINAL DOMAIN-CONTAINING PROTEIN"/>
    <property type="match status" value="1"/>
</dbReference>
<dbReference type="Gene3D" id="4.10.110.10">
    <property type="entry name" value="Spasmolytic Protein, domain 1"/>
    <property type="match status" value="1"/>
</dbReference>
<dbReference type="InterPro" id="IPR025887">
    <property type="entry name" value="Glyco_hydro_31_N_dom"/>
</dbReference>
<dbReference type="PROSITE" id="PS00707">
    <property type="entry name" value="GLYCOSYL_HYDROL_F31_2"/>
    <property type="match status" value="2"/>
</dbReference>
<dbReference type="InterPro" id="IPR000322">
    <property type="entry name" value="Glyco_hydro_31_TIM"/>
</dbReference>
<feature type="transmembrane region" description="Helical" evidence="10">
    <location>
        <begin position="42"/>
        <end position="64"/>
    </location>
</feature>
<gene>
    <name evidence="12" type="ORF">ONB1V03_LOCUS15145</name>
</gene>
<protein>
    <recommendedName>
        <fullName evidence="11">P-type domain-containing protein</fullName>
    </recommendedName>
</protein>
<dbReference type="SUPFAM" id="SSF51445">
    <property type="entry name" value="(Trans)glycosidases"/>
    <property type="match status" value="2"/>
</dbReference>
<keyword evidence="13" id="KW-1185">Reference proteome</keyword>
<feature type="domain" description="P-type" evidence="11">
    <location>
        <begin position="102"/>
        <end position="167"/>
    </location>
</feature>
<dbReference type="InterPro" id="IPR044913">
    <property type="entry name" value="P_trefoil_dom_sf"/>
</dbReference>
<dbReference type="GO" id="GO:0030246">
    <property type="term" value="F:carbohydrate binding"/>
    <property type="evidence" value="ECO:0007669"/>
    <property type="project" value="InterPro"/>
</dbReference>
<evidence type="ECO:0000256" key="2">
    <source>
        <dbReference type="ARBA" id="ARBA00007806"/>
    </source>
</evidence>
<dbReference type="SUPFAM" id="SSF74650">
    <property type="entry name" value="Galactose mutarotase-like"/>
    <property type="match status" value="1"/>
</dbReference>
<dbReference type="FunFam" id="3.20.20.80:FF:000016">
    <property type="entry name" value="Maltase-glucoamylase, intestinal"/>
    <property type="match status" value="1"/>
</dbReference>